<keyword evidence="3" id="KW-1185">Reference proteome</keyword>
<comment type="caution">
    <text evidence="2">The sequence shown here is derived from an EMBL/GenBank/DDBJ whole genome shotgun (WGS) entry which is preliminary data.</text>
</comment>
<evidence type="ECO:0000313" key="2">
    <source>
        <dbReference type="EMBL" id="GJU01327.1"/>
    </source>
</evidence>
<feature type="region of interest" description="Disordered" evidence="1">
    <location>
        <begin position="152"/>
        <end position="182"/>
    </location>
</feature>
<dbReference type="Proteomes" id="UP001151760">
    <property type="component" value="Unassembled WGS sequence"/>
</dbReference>
<dbReference type="EMBL" id="BQNB010020953">
    <property type="protein sequence ID" value="GJU01327.1"/>
    <property type="molecule type" value="Genomic_DNA"/>
</dbReference>
<evidence type="ECO:0000256" key="1">
    <source>
        <dbReference type="SAM" id="MobiDB-lite"/>
    </source>
</evidence>
<protein>
    <submittedName>
        <fullName evidence="2">Uncharacterized protein</fullName>
    </submittedName>
</protein>
<name>A0ABQ5IMD9_9ASTR</name>
<proteinExistence type="predicted"/>
<reference evidence="2" key="1">
    <citation type="journal article" date="2022" name="Int. J. Mol. Sci.">
        <title>Draft Genome of Tanacetum Coccineum: Genomic Comparison of Closely Related Tanacetum-Family Plants.</title>
        <authorList>
            <person name="Yamashiro T."/>
            <person name="Shiraishi A."/>
            <person name="Nakayama K."/>
            <person name="Satake H."/>
        </authorList>
    </citation>
    <scope>NUCLEOTIDE SEQUENCE</scope>
</reference>
<feature type="compositionally biased region" description="Acidic residues" evidence="1">
    <location>
        <begin position="222"/>
        <end position="268"/>
    </location>
</feature>
<feature type="region of interest" description="Disordered" evidence="1">
    <location>
        <begin position="196"/>
        <end position="278"/>
    </location>
</feature>
<feature type="region of interest" description="Disordered" evidence="1">
    <location>
        <begin position="62"/>
        <end position="86"/>
    </location>
</feature>
<accession>A0ABQ5IMD9</accession>
<gene>
    <name evidence="2" type="ORF">Tco_1111665</name>
</gene>
<organism evidence="2 3">
    <name type="scientific">Tanacetum coccineum</name>
    <dbReference type="NCBI Taxonomy" id="301880"/>
    <lineage>
        <taxon>Eukaryota</taxon>
        <taxon>Viridiplantae</taxon>
        <taxon>Streptophyta</taxon>
        <taxon>Embryophyta</taxon>
        <taxon>Tracheophyta</taxon>
        <taxon>Spermatophyta</taxon>
        <taxon>Magnoliopsida</taxon>
        <taxon>eudicotyledons</taxon>
        <taxon>Gunneridae</taxon>
        <taxon>Pentapetalae</taxon>
        <taxon>asterids</taxon>
        <taxon>campanulids</taxon>
        <taxon>Asterales</taxon>
        <taxon>Asteraceae</taxon>
        <taxon>Asteroideae</taxon>
        <taxon>Anthemideae</taxon>
        <taxon>Anthemidinae</taxon>
        <taxon>Tanacetum</taxon>
    </lineage>
</organism>
<sequence>MGRIFKIVGLRWVPTGKIFTSSMTKVDSEPSNGSNEDITNQYECEQTLDVSAGTLNLSAAMTSDHNSSELEIHDHNNEPSSSKLVPKVVPPADKTATSQQELELIFSPMYEEYFNAGNQTVMSSSTVTYTLVYSNSEPWRFQWVFDDELEAPKEVPQPPGQAPPSPDYVPRPEHPPLPEYVASPEYPEYLVPSEDEAPIKDQPLPADASPTALSLGYVADSDPSEEDPKEDPEEDPADYPTDGGDDDDDDEEEEKEASEEDVDEEEEEHLASSNSTTLPAIDHVPLAKRADVLPRKRLCLTALAPRFKVRESSAAAAARQPGLDVVHATDYSFVDTVDAIPGRPISREVGYKITDVWNDMVGDMEGRAPTTFEELRQRVTDLAATLARDTHEMYVRFEDA</sequence>
<feature type="compositionally biased region" description="Pro residues" evidence="1">
    <location>
        <begin position="155"/>
        <end position="169"/>
    </location>
</feature>
<feature type="compositionally biased region" description="Basic and acidic residues" evidence="1">
    <location>
        <begin position="66"/>
        <end position="77"/>
    </location>
</feature>
<evidence type="ECO:0000313" key="3">
    <source>
        <dbReference type="Proteomes" id="UP001151760"/>
    </source>
</evidence>
<reference evidence="2" key="2">
    <citation type="submission" date="2022-01" db="EMBL/GenBank/DDBJ databases">
        <authorList>
            <person name="Yamashiro T."/>
            <person name="Shiraishi A."/>
            <person name="Satake H."/>
            <person name="Nakayama K."/>
        </authorList>
    </citation>
    <scope>NUCLEOTIDE SEQUENCE</scope>
</reference>